<dbReference type="EMBL" id="MF523552">
    <property type="protein sequence ID" value="ATG31123.1"/>
    <property type="molecule type" value="mRNA"/>
</dbReference>
<organism evidence="13">
    <name type="scientific">Griffithsia pacifica</name>
    <name type="common">Red alga</name>
    <dbReference type="NCBI Taxonomy" id="35689"/>
    <lineage>
        <taxon>Eukaryota</taxon>
        <taxon>Rhodophyta</taxon>
        <taxon>Florideophyceae</taxon>
        <taxon>Rhodymeniophycidae</taxon>
        <taxon>Ceramiales</taxon>
        <taxon>Ceramiaceae</taxon>
        <taxon>Griffithsia</taxon>
    </lineage>
</organism>
<protein>
    <submittedName>
        <fullName evidence="13">LRC3</fullName>
    </submittedName>
</protein>
<dbReference type="PANTHER" id="PTHR34011">
    <property type="entry name" value="PHYCOBILISOME 32.1 KDA LINKER POLYPEPTIDE, PHYCOCYANIN-ASSOCIATED, ROD 2-RELATED"/>
    <property type="match status" value="1"/>
</dbReference>
<evidence type="ECO:0000256" key="10">
    <source>
        <dbReference type="SAM" id="Coils"/>
    </source>
</evidence>
<dbReference type="Gene3D" id="1.10.3130.20">
    <property type="entry name" value="Phycobilisome linker domain"/>
    <property type="match status" value="1"/>
</dbReference>
<keyword evidence="2" id="KW-0150">Chloroplast</keyword>
<dbReference type="Pfam" id="PF00427">
    <property type="entry name" value="PBS_linker_poly"/>
    <property type="match status" value="1"/>
</dbReference>
<dbReference type="AlphaFoldDB" id="A0A291FEB8"/>
<feature type="region of interest" description="Disordered" evidence="11">
    <location>
        <begin position="485"/>
        <end position="514"/>
    </location>
</feature>
<evidence type="ECO:0000256" key="1">
    <source>
        <dbReference type="ARBA" id="ARBA00004185"/>
    </source>
</evidence>
<dbReference type="InterPro" id="IPR038255">
    <property type="entry name" value="PBS_linker_sf"/>
</dbReference>
<dbReference type="InterPro" id="IPR001297">
    <property type="entry name" value="PBS_linker_dom"/>
</dbReference>
<name>A0A291FEB8_GRIPA</name>
<keyword evidence="7" id="KW-0793">Thylakoid</keyword>
<comment type="similarity">
    <text evidence="9">Belongs to the phycobilisome linker protein family.</text>
</comment>
<accession>A0A291FEB8</accession>
<dbReference type="GO" id="GO:0015979">
    <property type="term" value="P:photosynthesis"/>
    <property type="evidence" value="ECO:0007669"/>
    <property type="project" value="UniProtKB-KW"/>
</dbReference>
<dbReference type="PROSITE" id="PS51445">
    <property type="entry name" value="PBS_LINKER"/>
    <property type="match status" value="1"/>
</dbReference>
<dbReference type="PANTHER" id="PTHR34011:SF6">
    <property type="entry name" value="PHYCOBILIPROTEIN APCE"/>
    <property type="match status" value="1"/>
</dbReference>
<keyword evidence="6 9" id="KW-0605">Phycobilisome</keyword>
<evidence type="ECO:0000256" key="4">
    <source>
        <dbReference type="ARBA" id="ARBA00022549"/>
    </source>
</evidence>
<evidence type="ECO:0000256" key="8">
    <source>
        <dbReference type="ARBA" id="ARBA00023136"/>
    </source>
</evidence>
<dbReference type="GO" id="GO:0009535">
    <property type="term" value="C:chloroplast thylakoid membrane"/>
    <property type="evidence" value="ECO:0007669"/>
    <property type="project" value="UniProtKB-SubCell"/>
</dbReference>
<keyword evidence="5" id="KW-0934">Plastid</keyword>
<evidence type="ECO:0000256" key="3">
    <source>
        <dbReference type="ARBA" id="ARBA00022531"/>
    </source>
</evidence>
<keyword evidence="10" id="KW-0175">Coiled coil</keyword>
<gene>
    <name evidence="13" type="primary">rpeGc3</name>
</gene>
<comment type="subcellular location">
    <subcellularLocation>
        <location evidence="1">Plastid</location>
        <location evidence="1">Chloroplast thylakoid membrane</location>
        <topology evidence="1">Peripheral membrane protein</topology>
        <orientation evidence="1">Stromal side</orientation>
    </subcellularLocation>
</comment>
<evidence type="ECO:0000256" key="5">
    <source>
        <dbReference type="ARBA" id="ARBA00022640"/>
    </source>
</evidence>
<feature type="compositionally biased region" description="Basic and acidic residues" evidence="11">
    <location>
        <begin position="485"/>
        <end position="500"/>
    </location>
</feature>
<keyword evidence="8" id="KW-0472">Membrane</keyword>
<evidence type="ECO:0000259" key="12">
    <source>
        <dbReference type="PROSITE" id="PS51445"/>
    </source>
</evidence>
<dbReference type="IntAct" id="A0A291FEB8">
    <property type="interactions" value="1"/>
</dbReference>
<feature type="domain" description="PBS-linker" evidence="12">
    <location>
        <begin position="46"/>
        <end position="227"/>
    </location>
</feature>
<evidence type="ECO:0000256" key="11">
    <source>
        <dbReference type="SAM" id="MobiDB-lite"/>
    </source>
</evidence>
<evidence type="ECO:0000256" key="9">
    <source>
        <dbReference type="PROSITE-ProRule" id="PRU00775"/>
    </source>
</evidence>
<proteinExistence type="evidence at transcript level"/>
<evidence type="ECO:0000313" key="13">
    <source>
        <dbReference type="EMBL" id="ATG31123.1"/>
    </source>
</evidence>
<evidence type="ECO:0000256" key="2">
    <source>
        <dbReference type="ARBA" id="ARBA00022528"/>
    </source>
</evidence>
<reference evidence="13" key="1">
    <citation type="journal article" date="2017" name="Nature">
        <title>Structure of phycobilisome from the red alga Griffithsia pacifica.</title>
        <authorList>
            <person name="Zhang J."/>
            <person name="Ma J."/>
            <person name="Liu D."/>
            <person name="Qin S."/>
            <person name="Sun S."/>
            <person name="Zhao J."/>
            <person name="Sui S.F."/>
        </authorList>
    </citation>
    <scope>NUCLEOTIDE SEQUENCE</scope>
</reference>
<evidence type="ECO:0000256" key="6">
    <source>
        <dbReference type="ARBA" id="ARBA00022738"/>
    </source>
</evidence>
<dbReference type="GO" id="GO:0030089">
    <property type="term" value="C:phycobilisome"/>
    <property type="evidence" value="ECO:0007669"/>
    <property type="project" value="UniProtKB-UniRule"/>
</dbReference>
<sequence length="514" mass="57143">MAFVSATSVAVSTRATSLTGRSVSSSNAPPARTPTRPSPCMAIEFQTYSGGLDRVSLEPYSITRYLFKPAPATVTDGDKDVAINAGLRQLFGNAYIMEEERAEFYNAESKFRCGEITAREFARAVALSNAYRSRFFNTVSQYRFFELNFKHFLGRAPLNQVEYSKHFKIFAEGGYEAEINSYFDDPEYDEVFGDDCMPFTRFRGTYAPINQFNRMCVLEGGFAMSDKQRPVQLMTSLAANVPPAAYRVVDGLPAIPNAEHPTRKFELPNASLERFRNEVEVAKARELQLRVELKEAYAKRDEYRSGFAGFRAMAADMDISMLPGPRFQGRVENYPTWDGKSAPWGKSGVDTLSGVEKRPAKEIAKKEFQLERIKQLVVDLERRVAVLEAEREQPALTPEPLMFELEGLPQIVKEEEVVEEVTTPGTGVSELSADFDSTTMVTPDIDPESEDSGIVAPKTVEVETSRLAKDVGDLPGKLMKELEEKTKAEGKEFGGPKDGRLSFPGDGSEMVIGG</sequence>
<keyword evidence="3" id="KW-0602">Photosynthesis</keyword>
<evidence type="ECO:0000256" key="7">
    <source>
        <dbReference type="ARBA" id="ARBA00023078"/>
    </source>
</evidence>
<feature type="coiled-coil region" evidence="10">
    <location>
        <begin position="363"/>
        <end position="390"/>
    </location>
</feature>
<keyword evidence="4" id="KW-0042">Antenna complex</keyword>